<gene>
    <name evidence="2" type="ORF">COW98_03290</name>
</gene>
<sequence>MDNNYTPIDVNKLEKKDGGLNTILLVIVTLTALVLAILLFVLIQKKMKQTNQPLPNNTVLPTMIVPTVVPTEIVPTEDLISPAVSSATPTIIELSATPTASPSGIINQE</sequence>
<evidence type="ECO:0000313" key="2">
    <source>
        <dbReference type="EMBL" id="PIP62575.1"/>
    </source>
</evidence>
<dbReference type="AlphaFoldDB" id="A0A2H0BXZ5"/>
<protein>
    <submittedName>
        <fullName evidence="2">Uncharacterized protein</fullName>
    </submittedName>
</protein>
<comment type="caution">
    <text evidence="2">The sequence shown here is derived from an EMBL/GenBank/DDBJ whole genome shotgun (WGS) entry which is preliminary data.</text>
</comment>
<feature type="transmembrane region" description="Helical" evidence="1">
    <location>
        <begin position="20"/>
        <end position="43"/>
    </location>
</feature>
<accession>A0A2H0BXZ5</accession>
<proteinExistence type="predicted"/>
<evidence type="ECO:0000256" key="1">
    <source>
        <dbReference type="SAM" id="Phobius"/>
    </source>
</evidence>
<reference evidence="2 3" key="1">
    <citation type="submission" date="2017-09" db="EMBL/GenBank/DDBJ databases">
        <title>Depth-based differentiation of microbial function through sediment-hosted aquifers and enrichment of novel symbionts in the deep terrestrial subsurface.</title>
        <authorList>
            <person name="Probst A.J."/>
            <person name="Ladd B."/>
            <person name="Jarett J.K."/>
            <person name="Geller-Mcgrath D.E."/>
            <person name="Sieber C.M."/>
            <person name="Emerson J.B."/>
            <person name="Anantharaman K."/>
            <person name="Thomas B.C."/>
            <person name="Malmstrom R."/>
            <person name="Stieglmeier M."/>
            <person name="Klingl A."/>
            <person name="Woyke T."/>
            <person name="Ryan C.M."/>
            <person name="Banfield J.F."/>
        </authorList>
    </citation>
    <scope>NUCLEOTIDE SEQUENCE [LARGE SCALE GENOMIC DNA]</scope>
    <source>
        <strain evidence="2">CG22_combo_CG10-13_8_21_14_all_35_9</strain>
    </source>
</reference>
<dbReference type="EMBL" id="PCTB01000063">
    <property type="protein sequence ID" value="PIP62575.1"/>
    <property type="molecule type" value="Genomic_DNA"/>
</dbReference>
<dbReference type="Proteomes" id="UP000231021">
    <property type="component" value="Unassembled WGS sequence"/>
</dbReference>
<organism evidence="2 3">
    <name type="scientific">Candidatus Roizmanbacteria bacterium CG22_combo_CG10-13_8_21_14_all_35_9</name>
    <dbReference type="NCBI Taxonomy" id="1974861"/>
    <lineage>
        <taxon>Bacteria</taxon>
        <taxon>Candidatus Roizmaniibacteriota</taxon>
    </lineage>
</organism>
<name>A0A2H0BXZ5_9BACT</name>
<keyword evidence="1" id="KW-1133">Transmembrane helix</keyword>
<evidence type="ECO:0000313" key="3">
    <source>
        <dbReference type="Proteomes" id="UP000231021"/>
    </source>
</evidence>
<keyword evidence="1" id="KW-0472">Membrane</keyword>
<keyword evidence="1" id="KW-0812">Transmembrane</keyword>